<dbReference type="GO" id="GO:0016787">
    <property type="term" value="F:hydrolase activity"/>
    <property type="evidence" value="ECO:0007669"/>
    <property type="project" value="InterPro"/>
</dbReference>
<dbReference type="InterPro" id="IPR051918">
    <property type="entry name" value="STPP_CPPED1"/>
</dbReference>
<evidence type="ECO:0000313" key="4">
    <source>
        <dbReference type="EMBL" id="MCC9628109.1"/>
    </source>
</evidence>
<protein>
    <submittedName>
        <fullName evidence="4">Metallophosphoesterase</fullName>
    </submittedName>
</protein>
<dbReference type="InterPro" id="IPR029052">
    <property type="entry name" value="Metallo-depent_PP-like"/>
</dbReference>
<organism evidence="4 5">
    <name type="scientific">Blastopirellula sediminis</name>
    <dbReference type="NCBI Taxonomy" id="2894196"/>
    <lineage>
        <taxon>Bacteria</taxon>
        <taxon>Pseudomonadati</taxon>
        <taxon>Planctomycetota</taxon>
        <taxon>Planctomycetia</taxon>
        <taxon>Pirellulales</taxon>
        <taxon>Pirellulaceae</taxon>
        <taxon>Blastopirellula</taxon>
    </lineage>
</organism>
<reference evidence="4" key="1">
    <citation type="submission" date="2021-11" db="EMBL/GenBank/DDBJ databases">
        <title>Genome sequence.</title>
        <authorList>
            <person name="Sun Q."/>
        </authorList>
    </citation>
    <scope>NUCLEOTIDE SEQUENCE</scope>
    <source>
        <strain evidence="4">JC732</strain>
    </source>
</reference>
<comment type="caution">
    <text evidence="4">The sequence shown here is derived from an EMBL/GenBank/DDBJ whole genome shotgun (WGS) entry which is preliminary data.</text>
</comment>
<feature type="chain" id="PRO_5040742438" evidence="2">
    <location>
        <begin position="27"/>
        <end position="376"/>
    </location>
</feature>
<dbReference type="EMBL" id="JAJKFT010000004">
    <property type="protein sequence ID" value="MCC9628109.1"/>
    <property type="molecule type" value="Genomic_DNA"/>
</dbReference>
<dbReference type="PANTHER" id="PTHR43143:SF1">
    <property type="entry name" value="SERINE_THREONINE-PROTEIN PHOSPHATASE CPPED1"/>
    <property type="match status" value="1"/>
</dbReference>
<proteinExistence type="predicted"/>
<dbReference type="SUPFAM" id="SSF56300">
    <property type="entry name" value="Metallo-dependent phosphatases"/>
    <property type="match status" value="1"/>
</dbReference>
<evidence type="ECO:0000259" key="3">
    <source>
        <dbReference type="Pfam" id="PF00149"/>
    </source>
</evidence>
<feature type="compositionally biased region" description="Basic and acidic residues" evidence="1">
    <location>
        <begin position="354"/>
        <end position="376"/>
    </location>
</feature>
<name>A0A9X1SIJ9_9BACT</name>
<dbReference type="PANTHER" id="PTHR43143">
    <property type="entry name" value="METALLOPHOSPHOESTERASE, CALCINEURIN SUPERFAMILY"/>
    <property type="match status" value="1"/>
</dbReference>
<sequence>MNRTACRLVAVLIGLVVANVSFTAPAQAPTATEGQTDARAPVFSYDNAALPNAKPWTAKKFKNSPRNFQFVIIGDRTGGANVEGTFKLAIDQINLLQPEFVINVGDVIEGYSDEKKELHAEWDEVDTMLNTLEMPFFRTPGNHDIANKTAQEVWRERHGATYYHFVYKNVLFMVLDSEDGSRPSPPPEMKEKIALYNRLQTENPAKAKEMLAEFMSDEAVVAALGKPVEFPENQMAWIKKTLAEHTNGRWTFLFLHEPAWENPSESFQAIEELLKGRDHTFFAGHLHYYDYDNIDGYEHITMGPSGASFHHEGPGNVDHIMWVTMTDDGPQMGNIALKGLFDRKGLDPEMFGAYDRKGAESSGKKEDKKPKESQPK</sequence>
<dbReference type="RefSeq" id="WP_230217066.1">
    <property type="nucleotide sequence ID" value="NZ_JAJKFT010000004.1"/>
</dbReference>
<keyword evidence="5" id="KW-1185">Reference proteome</keyword>
<feature type="signal peptide" evidence="2">
    <location>
        <begin position="1"/>
        <end position="26"/>
    </location>
</feature>
<dbReference type="Proteomes" id="UP001139103">
    <property type="component" value="Unassembled WGS sequence"/>
</dbReference>
<dbReference type="Pfam" id="PF00149">
    <property type="entry name" value="Metallophos"/>
    <property type="match status" value="1"/>
</dbReference>
<feature type="region of interest" description="Disordered" evidence="1">
    <location>
        <begin position="352"/>
        <end position="376"/>
    </location>
</feature>
<dbReference type="AlphaFoldDB" id="A0A9X1SIJ9"/>
<keyword evidence="2" id="KW-0732">Signal</keyword>
<dbReference type="InterPro" id="IPR004843">
    <property type="entry name" value="Calcineurin-like_PHP"/>
</dbReference>
<feature type="domain" description="Calcineurin-like phosphoesterase" evidence="3">
    <location>
        <begin position="88"/>
        <end position="289"/>
    </location>
</feature>
<gene>
    <name evidence="4" type="ORF">LOC68_06855</name>
</gene>
<evidence type="ECO:0000256" key="1">
    <source>
        <dbReference type="SAM" id="MobiDB-lite"/>
    </source>
</evidence>
<accession>A0A9X1SIJ9</accession>
<evidence type="ECO:0000313" key="5">
    <source>
        <dbReference type="Proteomes" id="UP001139103"/>
    </source>
</evidence>
<dbReference type="Gene3D" id="3.60.21.10">
    <property type="match status" value="1"/>
</dbReference>
<evidence type="ECO:0000256" key="2">
    <source>
        <dbReference type="SAM" id="SignalP"/>
    </source>
</evidence>